<dbReference type="Proteomes" id="UP000008064">
    <property type="component" value="Unassembled WGS sequence"/>
</dbReference>
<protein>
    <submittedName>
        <fullName evidence="1">Uncharacterized protein</fullName>
    </submittedName>
</protein>
<dbReference type="GeneID" id="18810672"/>
<dbReference type="EMBL" id="GL945428">
    <property type="protein sequence ID" value="EGO31177.1"/>
    <property type="molecule type" value="Genomic_DNA"/>
</dbReference>
<dbReference type="KEGG" id="sla:SERLADRAFT_376937"/>
<name>F8NF57_SERL9</name>
<sequence length="75" mass="8329">MPSNQPMIASDRYNEPNYRGRRFPKLHGAGILHLRLLSCALASSRTYALTDEDIKFDIATLAQDPRLISLGLVGT</sequence>
<reference evidence="1" key="1">
    <citation type="submission" date="2011-04" db="EMBL/GenBank/DDBJ databases">
        <title>Evolution of plant cell wall degrading machinery underlies the functional diversity of forest fungi.</title>
        <authorList>
            <consortium name="US DOE Joint Genome Institute (JGI-PGF)"/>
            <person name="Eastwood D.C."/>
            <person name="Floudas D."/>
            <person name="Binder M."/>
            <person name="Majcherczyk A."/>
            <person name="Schneider P."/>
            <person name="Aerts A."/>
            <person name="Asiegbu F.O."/>
            <person name="Baker S.E."/>
            <person name="Barry K."/>
            <person name="Bendiksby M."/>
            <person name="Blumentritt M."/>
            <person name="Coutinho P.M."/>
            <person name="Cullen D."/>
            <person name="Cullen D."/>
            <person name="Gathman A."/>
            <person name="Goodell B."/>
            <person name="Henrissat B."/>
            <person name="Ihrmark K."/>
            <person name="Kauserud H."/>
            <person name="Kohler A."/>
            <person name="LaButti K."/>
            <person name="Lapidus A."/>
            <person name="Lavin J.L."/>
            <person name="Lee Y.-H."/>
            <person name="Lindquist E."/>
            <person name="Lilly W."/>
            <person name="Lucas S."/>
            <person name="Morin E."/>
            <person name="Murat C."/>
            <person name="Oguiza J.A."/>
            <person name="Park J."/>
            <person name="Pisabarro A.G."/>
            <person name="Riley R."/>
            <person name="Rosling A."/>
            <person name="Salamov A."/>
            <person name="Schmidt O."/>
            <person name="Schmutz J."/>
            <person name="Skrede I."/>
            <person name="Stenlid J."/>
            <person name="Wiebenga A."/>
            <person name="Xie X."/>
            <person name="Kues U."/>
            <person name="Hibbett D.S."/>
            <person name="Hoffmeister D."/>
            <person name="Hogberg N."/>
            <person name="Martin F."/>
            <person name="Grigoriev I.V."/>
            <person name="Watkinson S.C."/>
        </authorList>
    </citation>
    <scope>NUCLEOTIDE SEQUENCE</scope>
    <source>
        <strain evidence="1">S7.9</strain>
    </source>
</reference>
<proteinExistence type="predicted"/>
<evidence type="ECO:0000313" key="1">
    <source>
        <dbReference type="EMBL" id="EGO31177.1"/>
    </source>
</evidence>
<dbReference type="RefSeq" id="XP_007313061.1">
    <property type="nucleotide sequence ID" value="XM_007312999.1"/>
</dbReference>
<organism>
    <name type="scientific">Serpula lacrymans var. lacrymans (strain S7.9)</name>
    <name type="common">Dry rot fungus</name>
    <dbReference type="NCBI Taxonomy" id="578457"/>
    <lineage>
        <taxon>Eukaryota</taxon>
        <taxon>Fungi</taxon>
        <taxon>Dikarya</taxon>
        <taxon>Basidiomycota</taxon>
        <taxon>Agaricomycotina</taxon>
        <taxon>Agaricomycetes</taxon>
        <taxon>Agaricomycetidae</taxon>
        <taxon>Boletales</taxon>
        <taxon>Coniophorineae</taxon>
        <taxon>Serpulaceae</taxon>
        <taxon>Serpula</taxon>
    </lineage>
</organism>
<accession>F8NF57</accession>
<dbReference type="HOGENOM" id="CLU_2672604_0_0_1"/>
<dbReference type="AlphaFoldDB" id="F8NF57"/>
<gene>
    <name evidence="1" type="ORF">SERLADRAFT_376937</name>
</gene>